<dbReference type="PIRSF" id="PIRSF019543">
    <property type="entry name" value="Clavaminate_syn"/>
    <property type="match status" value="1"/>
</dbReference>
<evidence type="ECO:0000256" key="1">
    <source>
        <dbReference type="ARBA" id="ARBA00001954"/>
    </source>
</evidence>
<dbReference type="Gene3D" id="3.60.130.10">
    <property type="entry name" value="Clavaminate synthase-like"/>
    <property type="match status" value="1"/>
</dbReference>
<evidence type="ECO:0000256" key="4">
    <source>
        <dbReference type="ARBA" id="ARBA00023002"/>
    </source>
</evidence>
<evidence type="ECO:0000313" key="10">
    <source>
        <dbReference type="EMBL" id="RIV40327.1"/>
    </source>
</evidence>
<organism evidence="10 11">
    <name type="scientific">Micromonospora radicis</name>
    <dbReference type="NCBI Taxonomy" id="1894971"/>
    <lineage>
        <taxon>Bacteria</taxon>
        <taxon>Bacillati</taxon>
        <taxon>Actinomycetota</taxon>
        <taxon>Actinomycetes</taxon>
        <taxon>Micromonosporales</taxon>
        <taxon>Micromonosporaceae</taxon>
        <taxon>Micromonospora</taxon>
    </lineage>
</organism>
<accession>A0A418MZ13</accession>
<evidence type="ECO:0000256" key="6">
    <source>
        <dbReference type="ARBA" id="ARBA00023194"/>
    </source>
</evidence>
<protein>
    <recommendedName>
        <fullName evidence="9">TauD/TfdA-like domain-containing protein</fullName>
    </recommendedName>
</protein>
<dbReference type="Proteomes" id="UP000283832">
    <property type="component" value="Unassembled WGS sequence"/>
</dbReference>
<dbReference type="GO" id="GO:0016491">
    <property type="term" value="F:oxidoreductase activity"/>
    <property type="evidence" value="ECO:0007669"/>
    <property type="project" value="UniProtKB-KW"/>
</dbReference>
<dbReference type="InterPro" id="IPR050411">
    <property type="entry name" value="AlphaKG_dependent_hydroxylases"/>
</dbReference>
<evidence type="ECO:0000313" key="11">
    <source>
        <dbReference type="Proteomes" id="UP000283832"/>
    </source>
</evidence>
<dbReference type="Pfam" id="PF02668">
    <property type="entry name" value="TauD"/>
    <property type="match status" value="1"/>
</dbReference>
<evidence type="ECO:0000256" key="8">
    <source>
        <dbReference type="PIRSR" id="PIRSR019543-2"/>
    </source>
</evidence>
<feature type="binding site" evidence="7">
    <location>
        <position position="304"/>
    </location>
    <ligand>
        <name>2-oxoglutarate</name>
        <dbReference type="ChEBI" id="CHEBI:16810"/>
    </ligand>
</feature>
<keyword evidence="4" id="KW-0560">Oxidoreductase</keyword>
<comment type="caution">
    <text evidence="10">The sequence shown here is derived from an EMBL/GenBank/DDBJ whole genome shotgun (WGS) entry which is preliminary data.</text>
</comment>
<comment type="cofactor">
    <cofactor evidence="1">
        <name>Fe(2+)</name>
        <dbReference type="ChEBI" id="CHEBI:29033"/>
    </cofactor>
</comment>
<dbReference type="InterPro" id="IPR042098">
    <property type="entry name" value="TauD-like_sf"/>
</dbReference>
<dbReference type="GO" id="GO:0005506">
    <property type="term" value="F:iron ion binding"/>
    <property type="evidence" value="ECO:0007669"/>
    <property type="project" value="InterPro"/>
</dbReference>
<reference evidence="10 11" key="1">
    <citation type="submission" date="2018-08" db="EMBL/GenBank/DDBJ databases">
        <title>Jishengella sp. nov., isolated from a root of Azadirachta indica A. Juss. var. siamensis Valenton.</title>
        <authorList>
            <person name="Kuncharoen N."/>
            <person name="Tanasupawat S."/>
            <person name="Kudo T."/>
            <person name="Ohkuma M."/>
        </authorList>
    </citation>
    <scope>NUCLEOTIDE SEQUENCE [LARGE SCALE GENOMIC DNA]</scope>
    <source>
        <strain evidence="10 11">AZ1-13</strain>
    </source>
</reference>
<keyword evidence="6" id="KW-0045">Antibiotic biosynthesis</keyword>
<comment type="similarity">
    <text evidence="2">Belongs to the clavaminate synthase family.</text>
</comment>
<evidence type="ECO:0000256" key="3">
    <source>
        <dbReference type="ARBA" id="ARBA00022723"/>
    </source>
</evidence>
<gene>
    <name evidence="10" type="ORF">D2L64_05675</name>
</gene>
<sequence>MSRIEIDAGDLEEVTLTHDEAVLMRGLCAEAVEALGEADLSTQAAMATVELLGCRLPERLVAALLSFRCTGSSSGGLLVRNVPVDERLPATPADGYLPDWRTVGIATAAQLMVMSHLGDVIGYADEKHGRVVQDVAPIAGAENYQENSGSAYLELHTENGFHPHKPDFLSLLCLRPDHDRTGRTLTGTVQRVHSRLSESCVRTLRQPLFRIQFSSSFAQLGSSGYSEPVAVLSGPVDDPELTADFHAMEPMTDEARRALDELEAVLTPSLSSVVLDTGSLLVVDNWRAVHGRTGFTARHDGTDRWLRRCFVVADLRRSRGARRAGSRVLAPLTTILADRSTGPAATPLAGVTGSVSAR</sequence>
<feature type="binding site" evidence="8">
    <location>
        <position position="156"/>
    </location>
    <ligand>
        <name>Fe cation</name>
        <dbReference type="ChEBI" id="CHEBI:24875"/>
    </ligand>
</feature>
<dbReference type="OrthoDB" id="3872700at2"/>
<evidence type="ECO:0000256" key="5">
    <source>
        <dbReference type="ARBA" id="ARBA00023004"/>
    </source>
</evidence>
<evidence type="ECO:0000256" key="7">
    <source>
        <dbReference type="PIRSR" id="PIRSR019543-1"/>
    </source>
</evidence>
<feature type="binding site" evidence="7">
    <location>
        <position position="186"/>
    </location>
    <ligand>
        <name>2-oxoglutarate</name>
        <dbReference type="ChEBI" id="CHEBI:16810"/>
    </ligand>
</feature>
<dbReference type="SUPFAM" id="SSF51197">
    <property type="entry name" value="Clavaminate synthase-like"/>
    <property type="match status" value="1"/>
</dbReference>
<keyword evidence="5 8" id="KW-0408">Iron</keyword>
<feature type="binding site" evidence="8">
    <location>
        <position position="290"/>
    </location>
    <ligand>
        <name>Fe cation</name>
        <dbReference type="ChEBI" id="CHEBI:24875"/>
    </ligand>
</feature>
<proteinExistence type="inferred from homology"/>
<keyword evidence="3 8" id="KW-0479">Metal-binding</keyword>
<evidence type="ECO:0000259" key="9">
    <source>
        <dbReference type="Pfam" id="PF02668"/>
    </source>
</evidence>
<dbReference type="PANTHER" id="PTHR10696">
    <property type="entry name" value="GAMMA-BUTYROBETAINE HYDROXYLASE-RELATED"/>
    <property type="match status" value="1"/>
</dbReference>
<evidence type="ECO:0000256" key="2">
    <source>
        <dbReference type="ARBA" id="ARBA00008425"/>
    </source>
</evidence>
<dbReference type="EMBL" id="QXEC01000003">
    <property type="protein sequence ID" value="RIV40327.1"/>
    <property type="molecule type" value="Genomic_DNA"/>
</dbReference>
<dbReference type="GO" id="GO:0017000">
    <property type="term" value="P:antibiotic biosynthetic process"/>
    <property type="evidence" value="ECO:0007669"/>
    <property type="project" value="UniProtKB-KW"/>
</dbReference>
<keyword evidence="11" id="KW-1185">Reference proteome</keyword>
<feature type="binding site" evidence="7">
    <location>
        <position position="308"/>
    </location>
    <ligand>
        <name>2-oxoglutarate</name>
        <dbReference type="ChEBI" id="CHEBI:16810"/>
    </ligand>
</feature>
<dbReference type="PANTHER" id="PTHR10696:SF56">
    <property type="entry name" value="TAUD_TFDA-LIKE DOMAIN-CONTAINING PROTEIN"/>
    <property type="match status" value="1"/>
</dbReference>
<name>A0A418MZ13_9ACTN</name>
<dbReference type="AlphaFoldDB" id="A0A418MZ13"/>
<dbReference type="RefSeq" id="WP_119573621.1">
    <property type="nucleotide sequence ID" value="NZ_QXEC01000003.1"/>
</dbReference>
<dbReference type="InterPro" id="IPR014503">
    <property type="entry name" value="Clavaminate_syn-like"/>
</dbReference>
<dbReference type="InterPro" id="IPR003819">
    <property type="entry name" value="TauD/TfdA-like"/>
</dbReference>
<feature type="binding site" evidence="8">
    <location>
        <position position="158"/>
    </location>
    <ligand>
        <name>Fe cation</name>
        <dbReference type="ChEBI" id="CHEBI:24875"/>
    </ligand>
</feature>
<feature type="domain" description="TauD/TfdA-like" evidence="9">
    <location>
        <begin position="125"/>
        <end position="309"/>
    </location>
</feature>